<sequence length="147" mass="16693">MPGSEEFTLILWINFTFCYCIQVAHGSSVETVHSVDPVERLGQVANMANMKASFSNRVRLFDNFEEYVVGKTFNGAKFSKVIEWNSVKLKTEARSLATIFPIGDVAAKIIHQFSETQLKLENLRARNIDFDCHIRISDFLLGDNIVM</sequence>
<evidence type="ECO:0000313" key="2">
    <source>
        <dbReference type="EMBL" id="CAG5098364.1"/>
    </source>
</evidence>
<evidence type="ECO:0000313" key="3">
    <source>
        <dbReference type="Proteomes" id="UP001158576"/>
    </source>
</evidence>
<keyword evidence="3" id="KW-1185">Reference proteome</keyword>
<protein>
    <submittedName>
        <fullName evidence="2">Oidioi.mRNA.OKI2018_I69.XSR.g15603.t1.cds</fullName>
    </submittedName>
</protein>
<reference evidence="2 3" key="1">
    <citation type="submission" date="2021-04" db="EMBL/GenBank/DDBJ databases">
        <authorList>
            <person name="Bliznina A."/>
        </authorList>
    </citation>
    <scope>NUCLEOTIDE SEQUENCE [LARGE SCALE GENOMIC DNA]</scope>
</reference>
<evidence type="ECO:0000256" key="1">
    <source>
        <dbReference type="SAM" id="SignalP"/>
    </source>
</evidence>
<accession>A0ABN7SDC5</accession>
<dbReference type="EMBL" id="OU015569">
    <property type="protein sequence ID" value="CAG5098364.1"/>
    <property type="molecule type" value="Genomic_DNA"/>
</dbReference>
<proteinExistence type="predicted"/>
<name>A0ABN7SDC5_OIKDI</name>
<gene>
    <name evidence="2" type="ORF">OKIOD_LOCUS7161</name>
</gene>
<feature type="chain" id="PRO_5046176650" evidence="1">
    <location>
        <begin position="27"/>
        <end position="147"/>
    </location>
</feature>
<keyword evidence="1" id="KW-0732">Signal</keyword>
<feature type="signal peptide" evidence="1">
    <location>
        <begin position="1"/>
        <end position="26"/>
    </location>
</feature>
<organism evidence="2 3">
    <name type="scientific">Oikopleura dioica</name>
    <name type="common">Tunicate</name>
    <dbReference type="NCBI Taxonomy" id="34765"/>
    <lineage>
        <taxon>Eukaryota</taxon>
        <taxon>Metazoa</taxon>
        <taxon>Chordata</taxon>
        <taxon>Tunicata</taxon>
        <taxon>Appendicularia</taxon>
        <taxon>Copelata</taxon>
        <taxon>Oikopleuridae</taxon>
        <taxon>Oikopleura</taxon>
    </lineage>
</organism>
<dbReference type="Proteomes" id="UP001158576">
    <property type="component" value="Chromosome XSR"/>
</dbReference>